<protein>
    <submittedName>
        <fullName evidence="1">Putative ovule protein</fullName>
    </submittedName>
</protein>
<evidence type="ECO:0000313" key="1">
    <source>
        <dbReference type="EMBL" id="JAP13863.1"/>
    </source>
</evidence>
<dbReference type="EMBL" id="GEDG01027423">
    <property type="protein sequence ID" value="JAP13863.1"/>
    <property type="molecule type" value="Transcribed_RNA"/>
</dbReference>
<sequence>MHFVFVKTLQRYTEWSFLLMIVDAQKWIELLLSTNSRQICDMPLGDVSLKICSCLSSFACFSFHIMFKYS</sequence>
<name>A0A0V0H1G3_SOLCH</name>
<organism evidence="1">
    <name type="scientific">Solanum chacoense</name>
    <name type="common">Chaco potato</name>
    <dbReference type="NCBI Taxonomy" id="4108"/>
    <lineage>
        <taxon>Eukaryota</taxon>
        <taxon>Viridiplantae</taxon>
        <taxon>Streptophyta</taxon>
        <taxon>Embryophyta</taxon>
        <taxon>Tracheophyta</taxon>
        <taxon>Spermatophyta</taxon>
        <taxon>Magnoliopsida</taxon>
        <taxon>eudicotyledons</taxon>
        <taxon>Gunneridae</taxon>
        <taxon>Pentapetalae</taxon>
        <taxon>asterids</taxon>
        <taxon>lamiids</taxon>
        <taxon>Solanales</taxon>
        <taxon>Solanaceae</taxon>
        <taxon>Solanoideae</taxon>
        <taxon>Solaneae</taxon>
        <taxon>Solanum</taxon>
    </lineage>
</organism>
<proteinExistence type="predicted"/>
<dbReference type="AlphaFoldDB" id="A0A0V0H1G3"/>
<accession>A0A0V0H1G3</accession>
<reference evidence="1" key="1">
    <citation type="submission" date="2015-12" db="EMBL/GenBank/DDBJ databases">
        <title>Gene expression during late stages of embryo sac development: a critical building block for successful pollen-pistil interactions.</title>
        <authorList>
            <person name="Liu Y."/>
            <person name="Joly V."/>
            <person name="Sabar M."/>
            <person name="Matton D.P."/>
        </authorList>
    </citation>
    <scope>NUCLEOTIDE SEQUENCE</scope>
</reference>